<dbReference type="RefSeq" id="WP_168568306.1">
    <property type="nucleotide sequence ID" value="NZ_CP051167.1"/>
</dbReference>
<dbReference type="AlphaFoldDB" id="A0A6H1TXS0"/>
<sequence length="272" mass="30731">MRVDEALALVEMVLEDDAGLSDVQELIFRQCWERRQSYQEIAQVSGYDYEYIKATGAKLWKLLSEAFGEKVKKGNLQSVLKRYLRRNQITVHRDRVIGVNLSGATISGTRVVGNLHESNFCQANLYKAKKPEDKTGLEEEDVTREPVVNPIADSADSTSEMLSYSWNGWQFRSLAEVKIAEALDRAGVLFFPKATARLATPDGRQNEDPHFLICYEGKLGILAVDFEEADEGATDRLFQSQGIHMIHHYNVTECSAQSDRVVLEFLQHLSQA</sequence>
<protein>
    <recommendedName>
        <fullName evidence="1">vWA-MoxR associated protein N-terminal HTH domain-containing protein</fullName>
    </recommendedName>
</protein>
<dbReference type="InterPro" id="IPR013324">
    <property type="entry name" value="RNA_pol_sigma_r3/r4-like"/>
</dbReference>
<dbReference type="EMBL" id="CP051167">
    <property type="protein sequence ID" value="QIZ70149.1"/>
    <property type="molecule type" value="Genomic_DNA"/>
</dbReference>
<feature type="domain" description="vWA-MoxR associated protein N-terminal HTH" evidence="1">
    <location>
        <begin position="1"/>
        <end position="83"/>
    </location>
</feature>
<gene>
    <name evidence="2" type="ORF">HCG48_05835</name>
</gene>
<evidence type="ECO:0000313" key="3">
    <source>
        <dbReference type="Proteomes" id="UP000500857"/>
    </source>
</evidence>
<evidence type="ECO:0000259" key="1">
    <source>
        <dbReference type="Pfam" id="PF26355"/>
    </source>
</evidence>
<dbReference type="Pfam" id="PF26355">
    <property type="entry name" value="HTH_VMAP-M9"/>
    <property type="match status" value="1"/>
</dbReference>
<organism evidence="2 3">
    <name type="scientific">Oxynema aestuarii AP17</name>
    <dbReference type="NCBI Taxonomy" id="2064643"/>
    <lineage>
        <taxon>Bacteria</taxon>
        <taxon>Bacillati</taxon>
        <taxon>Cyanobacteriota</taxon>
        <taxon>Cyanophyceae</taxon>
        <taxon>Oscillatoriophycideae</taxon>
        <taxon>Oscillatoriales</taxon>
        <taxon>Oscillatoriaceae</taxon>
        <taxon>Oxynema</taxon>
        <taxon>Oxynema aestuarii</taxon>
    </lineage>
</organism>
<keyword evidence="3" id="KW-1185">Reference proteome</keyword>
<proteinExistence type="predicted"/>
<name>A0A6H1TXS0_9CYAN</name>
<dbReference type="Proteomes" id="UP000500857">
    <property type="component" value="Chromosome"/>
</dbReference>
<dbReference type="SUPFAM" id="SSF88659">
    <property type="entry name" value="Sigma3 and sigma4 domains of RNA polymerase sigma factors"/>
    <property type="match status" value="1"/>
</dbReference>
<evidence type="ECO:0000313" key="2">
    <source>
        <dbReference type="EMBL" id="QIZ70149.1"/>
    </source>
</evidence>
<dbReference type="InterPro" id="IPR058651">
    <property type="entry name" value="HTH_VMAP-M9"/>
</dbReference>
<accession>A0A6H1TXS0</accession>
<dbReference type="KEGG" id="oxy:HCG48_05835"/>
<reference evidence="2 3" key="1">
    <citation type="submission" date="2020-04" db="EMBL/GenBank/DDBJ databases">
        <authorList>
            <person name="Basu S."/>
            <person name="Maruthanayagam V."/>
            <person name="Chakraborty S."/>
            <person name="Pramanik A."/>
            <person name="Mukherjee J."/>
            <person name="Brink B."/>
        </authorList>
    </citation>
    <scope>NUCLEOTIDE SEQUENCE [LARGE SCALE GENOMIC DNA]</scope>
    <source>
        <strain evidence="2 3">AP17</strain>
    </source>
</reference>